<sequence>MEVEYPVKGLDNDVSEEEEEEEEGNRSISKSRKKLAGEHKDQLQKLKEKDPEFYQFLQEHDEELLQFDDEDIEEDVDTDAEEAKMQVDEEISGHDIAEKEEKPSKNVITSAMVDSWCNSVREDGKIGALRSLIKAFRIACHYGDDGADDSSMKFTIMSSSVFNKIMSFVLGEMDGILRKLLGLPASGGKKETINDLMITRKWKNYNHLVKSYLGNALHVLNQMTDTDMISFTLRHLKYSAVLLAAFPNLLRKYTKVVLHFWGTGGGALPVVCFLFLRDLCIRLGSDCVDECFKGIYKAYVLNCQFINAAKLQHIQFLGNCVIELLGVDLPTAYQHAFVFIRQLAMILRDAITMKTKESFRKVYEWKFINCLELWTGAICAYSSEADFRPLAYPLTQIISGVARLVPTARYFPLRLRCVRMLNRIAASAGTFIPVSTLLLDMLEMKELNRRPTGGVGKAIDLRTMLKVSKPTLKTRAYQEACVFSVIEELAEHLAQWSYSVAFFELSFVPSVRLRNFYKSTKVERFRKEIRELIHQVEANSKFTNEKRMSINFLPNDPAATAFLEDEKKSGASPLSRYVATLRQRAQQRYESLEESSVLVGEHSFVFGNKASEMIEDEDDDAENEKGAAIFSSSWLPGGESRIKASKEKKKTKKRTGRQQEAATLDEDVVEDLVLSSDEDGSLNDSVASSEDDDEKLASPKRQCKQRKPSKNFPKKKSRPKKSKKKNSACHTSSDGKGDKAKPVPPKQHSKKPKPSGILSKKNVQSQTKKRKRTN</sequence>
<dbReference type="Pfam" id="PF03715">
    <property type="entry name" value="Noc2"/>
    <property type="match status" value="1"/>
</dbReference>
<dbReference type="PANTHER" id="PTHR12687:SF4">
    <property type="entry name" value="NUCLEOLAR COMPLEX PROTEIN 2 HOMOLOG"/>
    <property type="match status" value="1"/>
</dbReference>
<evidence type="ECO:0000313" key="6">
    <source>
        <dbReference type="Proteomes" id="UP001174677"/>
    </source>
</evidence>
<feature type="region of interest" description="Disordered" evidence="4">
    <location>
        <begin position="1"/>
        <end position="46"/>
    </location>
</feature>
<evidence type="ECO:0000256" key="4">
    <source>
        <dbReference type="SAM" id="MobiDB-lite"/>
    </source>
</evidence>
<name>A0ABQ9KG30_HEVBR</name>
<organism evidence="5 6">
    <name type="scientific">Hevea brasiliensis</name>
    <name type="common">Para rubber tree</name>
    <name type="synonym">Siphonia brasiliensis</name>
    <dbReference type="NCBI Taxonomy" id="3981"/>
    <lineage>
        <taxon>Eukaryota</taxon>
        <taxon>Viridiplantae</taxon>
        <taxon>Streptophyta</taxon>
        <taxon>Embryophyta</taxon>
        <taxon>Tracheophyta</taxon>
        <taxon>Spermatophyta</taxon>
        <taxon>Magnoliopsida</taxon>
        <taxon>eudicotyledons</taxon>
        <taxon>Gunneridae</taxon>
        <taxon>Pentapetalae</taxon>
        <taxon>rosids</taxon>
        <taxon>fabids</taxon>
        <taxon>Malpighiales</taxon>
        <taxon>Euphorbiaceae</taxon>
        <taxon>Crotonoideae</taxon>
        <taxon>Micrandreae</taxon>
        <taxon>Hevea</taxon>
    </lineage>
</organism>
<feature type="compositionally biased region" description="Basic and acidic residues" evidence="4">
    <location>
        <begin position="35"/>
        <end position="46"/>
    </location>
</feature>
<gene>
    <name evidence="5" type="ORF">P3X46_032466</name>
</gene>
<accession>A0ABQ9KG30</accession>
<dbReference type="Proteomes" id="UP001174677">
    <property type="component" value="Chromosome 18"/>
</dbReference>
<evidence type="ECO:0000256" key="3">
    <source>
        <dbReference type="ARBA" id="ARBA00023242"/>
    </source>
</evidence>
<reference evidence="5 6" key="1">
    <citation type="journal article" date="2023" name="Plant Biotechnol. J.">
        <title>Chromosome-level wild Hevea brasiliensis genome provides new tools for genomic-assisted breeding and valuable loci to elevate rubber yield.</title>
        <authorList>
            <person name="Cheng H."/>
            <person name="Song X."/>
            <person name="Hu Y."/>
            <person name="Wu T."/>
            <person name="Yang Q."/>
            <person name="An Z."/>
            <person name="Feng S."/>
            <person name="Deng Z."/>
            <person name="Wu W."/>
            <person name="Zeng X."/>
            <person name="Tu M."/>
            <person name="Wang X."/>
            <person name="Huang H."/>
        </authorList>
    </citation>
    <scope>NUCLEOTIDE SEQUENCE [LARGE SCALE GENOMIC DNA]</scope>
    <source>
        <strain evidence="5">MT/VB/25A 57/8</strain>
    </source>
</reference>
<feature type="compositionally biased region" description="Basic residues" evidence="4">
    <location>
        <begin position="701"/>
        <end position="727"/>
    </location>
</feature>
<keyword evidence="6" id="KW-1185">Reference proteome</keyword>
<feature type="region of interest" description="Disordered" evidence="4">
    <location>
        <begin position="629"/>
        <end position="774"/>
    </location>
</feature>
<comment type="subcellular location">
    <subcellularLocation>
        <location evidence="1">Nucleus</location>
    </subcellularLocation>
</comment>
<dbReference type="PANTHER" id="PTHR12687">
    <property type="entry name" value="NUCLEOLAR COMPLEX 2 AND RAD4-RELATED"/>
    <property type="match status" value="1"/>
</dbReference>
<evidence type="ECO:0000256" key="1">
    <source>
        <dbReference type="ARBA" id="ARBA00004123"/>
    </source>
</evidence>
<proteinExistence type="inferred from homology"/>
<feature type="compositionally biased region" description="Acidic residues" evidence="4">
    <location>
        <begin position="663"/>
        <end position="681"/>
    </location>
</feature>
<protein>
    <recommendedName>
        <fullName evidence="7">Nucleolar complex protein 2 homolog</fullName>
    </recommendedName>
</protein>
<evidence type="ECO:0008006" key="7">
    <source>
        <dbReference type="Google" id="ProtNLM"/>
    </source>
</evidence>
<dbReference type="EMBL" id="JARPOI010000018">
    <property type="protein sequence ID" value="KAJ9135260.1"/>
    <property type="molecule type" value="Genomic_DNA"/>
</dbReference>
<comment type="caution">
    <text evidence="5">The sequence shown here is derived from an EMBL/GenBank/DDBJ whole genome shotgun (WGS) entry which is preliminary data.</text>
</comment>
<feature type="compositionally biased region" description="Acidic residues" evidence="4">
    <location>
        <begin position="13"/>
        <end position="23"/>
    </location>
</feature>
<dbReference type="InterPro" id="IPR005343">
    <property type="entry name" value="Noc2"/>
</dbReference>
<keyword evidence="3" id="KW-0539">Nucleus</keyword>
<comment type="similarity">
    <text evidence="2">Belongs to the NOC2 family.</text>
</comment>
<evidence type="ECO:0000313" key="5">
    <source>
        <dbReference type="EMBL" id="KAJ9135260.1"/>
    </source>
</evidence>
<evidence type="ECO:0000256" key="2">
    <source>
        <dbReference type="ARBA" id="ARBA00005907"/>
    </source>
</evidence>
<feature type="compositionally biased region" description="Basic residues" evidence="4">
    <location>
        <begin position="646"/>
        <end position="656"/>
    </location>
</feature>